<feature type="transmembrane region" description="Helical" evidence="5">
    <location>
        <begin position="473"/>
        <end position="493"/>
    </location>
</feature>
<evidence type="ECO:0000256" key="4">
    <source>
        <dbReference type="ARBA" id="ARBA00023136"/>
    </source>
</evidence>
<evidence type="ECO:0000313" key="9">
    <source>
        <dbReference type="Proteomes" id="UP001196379"/>
    </source>
</evidence>
<dbReference type="GO" id="GO:0016020">
    <property type="term" value="C:membrane"/>
    <property type="evidence" value="ECO:0007669"/>
    <property type="project" value="UniProtKB-SubCell"/>
</dbReference>
<keyword evidence="4 5" id="KW-0472">Membrane</keyword>
<organism evidence="7 8">
    <name type="scientific">Ursidibacter maritimus</name>
    <dbReference type="NCBI Taxonomy" id="1331689"/>
    <lineage>
        <taxon>Bacteria</taxon>
        <taxon>Pseudomonadati</taxon>
        <taxon>Pseudomonadota</taxon>
        <taxon>Gammaproteobacteria</taxon>
        <taxon>Pasteurellales</taxon>
        <taxon>Pasteurellaceae</taxon>
        <taxon>Ursidibacter</taxon>
    </lineage>
</organism>
<evidence type="ECO:0000256" key="3">
    <source>
        <dbReference type="ARBA" id="ARBA00022989"/>
    </source>
</evidence>
<gene>
    <name evidence="6" type="ORF">HT657_01585</name>
    <name evidence="7" type="ORF">HT672_01185</name>
</gene>
<accession>A0A949WKV4</accession>
<dbReference type="EMBL" id="JABUMC010000001">
    <property type="protein sequence ID" value="MBV6545923.1"/>
    <property type="molecule type" value="Genomic_DNA"/>
</dbReference>
<feature type="transmembrane region" description="Helical" evidence="5">
    <location>
        <begin position="584"/>
        <end position="612"/>
    </location>
</feature>
<evidence type="ECO:0000256" key="1">
    <source>
        <dbReference type="ARBA" id="ARBA00004141"/>
    </source>
</evidence>
<keyword evidence="2 5" id="KW-0812">Transmembrane</keyword>
<dbReference type="OrthoDB" id="5688397at2"/>
<dbReference type="Pfam" id="PF10136">
    <property type="entry name" value="SpecificRecomb"/>
    <property type="match status" value="1"/>
</dbReference>
<dbReference type="Proteomes" id="UP000732858">
    <property type="component" value="Unassembled WGS sequence"/>
</dbReference>
<comment type="subcellular location">
    <subcellularLocation>
        <location evidence="1">Membrane</location>
        <topology evidence="1">Multi-pass membrane protein</topology>
    </subcellularLocation>
</comment>
<comment type="caution">
    <text evidence="7">The sequence shown here is derived from an EMBL/GenBank/DDBJ whole genome shotgun (WGS) entry which is preliminary data.</text>
</comment>
<evidence type="ECO:0000313" key="7">
    <source>
        <dbReference type="EMBL" id="MBV6545923.1"/>
    </source>
</evidence>
<evidence type="ECO:0000256" key="2">
    <source>
        <dbReference type="ARBA" id="ARBA00022692"/>
    </source>
</evidence>
<feature type="transmembrane region" description="Helical" evidence="5">
    <location>
        <begin position="366"/>
        <end position="384"/>
    </location>
</feature>
<dbReference type="AlphaFoldDB" id="A0A949WKV4"/>
<reference evidence="7 9" key="1">
    <citation type="journal article" date="2021" name="Mol. Ecol.">
        <title>Polar bear-adapted Ursidibacter maritimus are remarkably conserved after generations in captivity.</title>
        <authorList>
            <person name="Espinosa-Gongora C."/>
            <person name="Hansen M.J."/>
            <person name="Bertelsen M.F."/>
            <person name="Bojesen A.M."/>
        </authorList>
    </citation>
    <scope>NUCLEOTIDE SEQUENCE</scope>
    <source>
        <strain evidence="7">Pb43105x</strain>
        <strain evidence="6 9">Pb43106</strain>
    </source>
</reference>
<dbReference type="InterPro" id="IPR011385">
    <property type="entry name" value="Site-sp_rcmbase"/>
</dbReference>
<evidence type="ECO:0000313" key="6">
    <source>
        <dbReference type="EMBL" id="MBV6530847.1"/>
    </source>
</evidence>
<sequence length="654" mass="74004">MTALTLFIEQKLTENDTFGLLDELCEWLRENQGKEAQQRLYFLIKLLKQNRALGEKLASQFCRWLCGMRLYPLFISRGILARGGFGREMRVRLYERINPSFKDERDLRDIFVLLFNDKDDAKWINTVPMQYWDALLNLLRRYATPHERETVSNHMRYEGLFAIEMLAIWIAAEEMEPELMRLEPNLLDADSSFVALHREVSNWVESQRRNEVYDINHLEVMFVQCQELIERLRKKGATAGSSLGVAHLLERLTQTLERLAMLMDVFASNRFLPRRILVLTGILAAASADQHSVSSLWKQSVKMLSRSITQNTSDHGEHYITRNAKEYWEMFSSAAGGGVLIAFIALIKIYIGSSVEDKVLKSILEGLNYSFGFIVIFMLHFSVATKQPAMTAARFAEAVQKNPQGRAVDMQLAQLLIDVFRSQSVAVLGNVSVALLLSAVIAIGYEHYMGAAILSSEQIAYQLNAIDITKGTLWFAAIAGVWLFCSGIISGFFDNRCNYLNLRMRLREHPVLKRIMPSGIRGKFADYMHDNAGSIMGNFCFGLLLGLTGLVGYLTGLPLDIRHVALSSANLGYATVSGDLSIAIFWQSLAFVLAIGLVNLIVSFSLTLWVALRSLDAEINSWRKIACCVWEILKQRPLSLILPVQLENKTNEKT</sequence>
<keyword evidence="9" id="KW-1185">Reference proteome</keyword>
<evidence type="ECO:0000256" key="5">
    <source>
        <dbReference type="SAM" id="Phobius"/>
    </source>
</evidence>
<dbReference type="Proteomes" id="UP001196379">
    <property type="component" value="Unassembled WGS sequence"/>
</dbReference>
<dbReference type="EMBL" id="JABULY010000001">
    <property type="protein sequence ID" value="MBV6530847.1"/>
    <property type="molecule type" value="Genomic_DNA"/>
</dbReference>
<dbReference type="InterPro" id="IPR023271">
    <property type="entry name" value="Aquaporin-like"/>
</dbReference>
<dbReference type="Gene3D" id="1.20.1080.10">
    <property type="entry name" value="Glycerol uptake facilitator protein"/>
    <property type="match status" value="1"/>
</dbReference>
<keyword evidence="3 5" id="KW-1133">Transmembrane helix</keyword>
<proteinExistence type="predicted"/>
<protein>
    <submittedName>
        <fullName evidence="7">Recombinase</fullName>
    </submittedName>
</protein>
<feature type="transmembrane region" description="Helical" evidence="5">
    <location>
        <begin position="425"/>
        <end position="445"/>
    </location>
</feature>
<dbReference type="PIRSF" id="PIRSF015380">
    <property type="entry name" value="Site-sp_rcmb"/>
    <property type="match status" value="1"/>
</dbReference>
<feature type="transmembrane region" description="Helical" evidence="5">
    <location>
        <begin position="330"/>
        <end position="351"/>
    </location>
</feature>
<name>A0A949WKV4_9PAST</name>
<evidence type="ECO:0000313" key="8">
    <source>
        <dbReference type="Proteomes" id="UP000732858"/>
    </source>
</evidence>
<feature type="transmembrane region" description="Helical" evidence="5">
    <location>
        <begin position="535"/>
        <end position="554"/>
    </location>
</feature>